<comment type="subcellular location">
    <subcellularLocation>
        <location evidence="6">Cytoplasm</location>
    </subcellularLocation>
</comment>
<dbReference type="Gene3D" id="3.90.1150.10">
    <property type="entry name" value="Aspartate Aminotransferase, domain 1"/>
    <property type="match status" value="1"/>
</dbReference>
<keyword evidence="4 6" id="KW-0808">Transferase</keyword>
<comment type="subunit">
    <text evidence="6">Homodimer.</text>
</comment>
<evidence type="ECO:0000313" key="9">
    <source>
        <dbReference type="Proteomes" id="UP001484199"/>
    </source>
</evidence>
<dbReference type="InterPro" id="IPR019798">
    <property type="entry name" value="Ser_HO-MeTrfase_PLP_BS"/>
</dbReference>
<gene>
    <name evidence="6" type="primary">glyA</name>
    <name evidence="8" type="ORF">AshY1_05720</name>
</gene>
<dbReference type="EMBL" id="CP146843">
    <property type="protein sequence ID" value="WYY26668.1"/>
    <property type="molecule type" value="Genomic_DNA"/>
</dbReference>
<dbReference type="Gene3D" id="3.40.640.10">
    <property type="entry name" value="Type I PLP-dependent aspartate aminotransferase-like (Major domain)"/>
    <property type="match status" value="1"/>
</dbReference>
<comment type="function">
    <text evidence="6">Catalyzes the reversible interconversion of serine and glycine with tetrahydrofolate (THF) serving as the one-carbon carrier. This reaction serves as the major source of one-carbon groups required for the biosynthesis of purines, thymidylate, methionine, and other important biomolecules. Also exhibits THF-independent aldolase activity toward beta-hydroxyamino acids, producing glycine and aldehydes, via a retro-aldol mechanism.</text>
</comment>
<dbReference type="SUPFAM" id="SSF53383">
    <property type="entry name" value="PLP-dependent transferases"/>
    <property type="match status" value="1"/>
</dbReference>
<proteinExistence type="inferred from homology"/>
<comment type="catalytic activity">
    <reaction evidence="6">
        <text>(6R)-5,10-methylene-5,6,7,8-tetrahydrofolate + glycine + H2O = (6S)-5,6,7,8-tetrahydrofolate + L-serine</text>
        <dbReference type="Rhea" id="RHEA:15481"/>
        <dbReference type="ChEBI" id="CHEBI:15377"/>
        <dbReference type="ChEBI" id="CHEBI:15636"/>
        <dbReference type="ChEBI" id="CHEBI:33384"/>
        <dbReference type="ChEBI" id="CHEBI:57305"/>
        <dbReference type="ChEBI" id="CHEBI:57453"/>
        <dbReference type="EC" id="2.1.2.1"/>
    </reaction>
</comment>
<feature type="site" description="Plays an important role in substrate specificity" evidence="6">
    <location>
        <position position="226"/>
    </location>
</feature>
<dbReference type="RefSeq" id="WP_341266568.1">
    <property type="nucleotide sequence ID" value="NZ_CP146843.1"/>
</dbReference>
<dbReference type="Pfam" id="PF00464">
    <property type="entry name" value="SHMT"/>
    <property type="match status" value="1"/>
</dbReference>
<dbReference type="PANTHER" id="PTHR11680">
    <property type="entry name" value="SERINE HYDROXYMETHYLTRANSFERASE"/>
    <property type="match status" value="1"/>
</dbReference>
<feature type="modified residue" description="N6-(pyridoxal phosphate)lysine" evidence="6">
    <location>
        <position position="227"/>
    </location>
</feature>
<keyword evidence="6" id="KW-0028">Amino-acid biosynthesis</keyword>
<dbReference type="Proteomes" id="UP001484199">
    <property type="component" value="Chromosome"/>
</dbReference>
<dbReference type="InterPro" id="IPR001085">
    <property type="entry name" value="Ser_HO-MeTrfase"/>
</dbReference>
<dbReference type="PROSITE" id="PS00096">
    <property type="entry name" value="SHMT"/>
    <property type="match status" value="1"/>
</dbReference>
<dbReference type="PANTHER" id="PTHR11680:SF35">
    <property type="entry name" value="SERINE HYDROXYMETHYLTRANSFERASE 1"/>
    <property type="match status" value="1"/>
</dbReference>
<keyword evidence="5 6" id="KW-0663">Pyridoxal phosphate</keyword>
<evidence type="ECO:0000313" key="8">
    <source>
        <dbReference type="EMBL" id="WYY26668.1"/>
    </source>
</evidence>
<accession>A0ABZ2U8Y7</accession>
<comment type="pathway">
    <text evidence="6">One-carbon metabolism; tetrahydrofolate interconversion.</text>
</comment>
<feature type="domain" description="Serine hydroxymethyltransferase-like" evidence="7">
    <location>
        <begin position="8"/>
        <end position="384"/>
    </location>
</feature>
<keyword evidence="3 6" id="KW-0554">One-carbon metabolism</keyword>
<dbReference type="InterPro" id="IPR049943">
    <property type="entry name" value="Ser_HO-MeTrfase-like"/>
</dbReference>
<evidence type="ECO:0000256" key="1">
    <source>
        <dbReference type="ARBA" id="ARBA00001933"/>
    </source>
</evidence>
<evidence type="ECO:0000259" key="7">
    <source>
        <dbReference type="Pfam" id="PF00464"/>
    </source>
</evidence>
<dbReference type="CDD" id="cd00378">
    <property type="entry name" value="SHMT"/>
    <property type="match status" value="1"/>
</dbReference>
<dbReference type="HAMAP" id="MF_00051">
    <property type="entry name" value="SHMT"/>
    <property type="match status" value="1"/>
</dbReference>
<feature type="binding site" evidence="6">
    <location>
        <position position="117"/>
    </location>
    <ligand>
        <name>(6S)-5,6,7,8-tetrahydrofolate</name>
        <dbReference type="ChEBI" id="CHEBI:57453"/>
    </ligand>
</feature>
<evidence type="ECO:0000256" key="2">
    <source>
        <dbReference type="ARBA" id="ARBA00006376"/>
    </source>
</evidence>
<comment type="caution">
    <text evidence="6">Lacks conserved residue(s) required for the propagation of feature annotation.</text>
</comment>
<protein>
    <recommendedName>
        <fullName evidence="6">Serine hydroxymethyltransferase</fullName>
        <shortName evidence="6">SHMT</shortName>
        <shortName evidence="6">Serine methylase</shortName>
        <ecNumber evidence="6">2.1.2.1</ecNumber>
    </recommendedName>
</protein>
<comment type="similarity">
    <text evidence="2 6">Belongs to the SHMT family.</text>
</comment>
<reference evidence="8" key="1">
    <citation type="submission" date="2024-03" db="EMBL/GenBank/DDBJ databases">
        <title>The Complete Genome of 'Candidatus Phytoplasma fraxini' AshY1 from the Ash Yellows Group.</title>
        <authorList>
            <person name="Boehm J.W."/>
            <person name="Huettel B."/>
            <person name="Schneider B."/>
            <person name="Kube M."/>
        </authorList>
    </citation>
    <scope>NUCLEOTIDE SEQUENCE [LARGE SCALE GENOMIC DNA]</scope>
    <source>
        <strain evidence="8">AshY1</strain>
    </source>
</reference>
<evidence type="ECO:0000256" key="3">
    <source>
        <dbReference type="ARBA" id="ARBA00022563"/>
    </source>
</evidence>
<dbReference type="InterPro" id="IPR015422">
    <property type="entry name" value="PyrdxlP-dep_Trfase_small"/>
</dbReference>
<organism evidence="8 9">
    <name type="scientific">Ash yellows phytoplasma</name>
    <dbReference type="NCBI Taxonomy" id="35780"/>
    <lineage>
        <taxon>Bacteria</taxon>
        <taxon>Bacillati</taxon>
        <taxon>Mycoplasmatota</taxon>
        <taxon>Mollicutes</taxon>
        <taxon>Acholeplasmatales</taxon>
        <taxon>Acholeplasmataceae</taxon>
        <taxon>Candidatus Phytoplasma</taxon>
        <taxon>16SrVII (Ash yellows group)</taxon>
    </lineage>
</organism>
<dbReference type="InterPro" id="IPR039429">
    <property type="entry name" value="SHMT-like_dom"/>
</dbReference>
<feature type="binding site" evidence="6">
    <location>
        <begin position="121"/>
        <end position="123"/>
    </location>
    <ligand>
        <name>(6S)-5,6,7,8-tetrahydrofolate</name>
        <dbReference type="ChEBI" id="CHEBI:57453"/>
    </ligand>
</feature>
<feature type="binding site" evidence="6">
    <location>
        <position position="242"/>
    </location>
    <ligand>
        <name>(6S)-5,6,7,8-tetrahydrofolate</name>
        <dbReference type="ChEBI" id="CHEBI:57453"/>
    </ligand>
</feature>
<dbReference type="InterPro" id="IPR015421">
    <property type="entry name" value="PyrdxlP-dep_Trfase_major"/>
</dbReference>
<sequence length="417" mass="47001">MKFSEENHYDIFKIIEDEKERQEKHLELIASENFVSEAILKAQGSILTNKYAEGYPQKRYYCGCENVDEIEKIAIEKVKKLFNVKFANVQPHSGSQANMAVYQALLEPNDVILGMSLNDGGHLTHGSRISFSGKFFRSFSYGVSSKTETIDYQQVRKIALEVKPKLIIAGASSYPRIIDFKKFREIADEVGSYLMVDMAHISGLVATGLHPCPFLAGADVVTSTTHKTLRGPRGGIILSNNEEIMKKINKGVFPGTQGGPLMHVIAAKAISFEEALKEDFKIYQQQVLKNSLSLTNTFLKLGYRLVSGTSENHLILIDLKQKHPHLNGEIASKTLKKANIIVNKNVIPFEKEKVFNTSGLRIGTPAMTTRGFKEKEFIETAHLIDEILNNYHNEEVIEKVRQKTLLLTEKFLFYNKN</sequence>
<evidence type="ECO:0000256" key="4">
    <source>
        <dbReference type="ARBA" id="ARBA00022679"/>
    </source>
</evidence>
<evidence type="ECO:0000256" key="5">
    <source>
        <dbReference type="ARBA" id="ARBA00022898"/>
    </source>
</evidence>
<dbReference type="PIRSF" id="PIRSF000412">
    <property type="entry name" value="SHMT"/>
    <property type="match status" value="1"/>
</dbReference>
<name>A0ABZ2U8Y7_ASHYP</name>
<keyword evidence="9" id="KW-1185">Reference proteome</keyword>
<dbReference type="InterPro" id="IPR015424">
    <property type="entry name" value="PyrdxlP-dep_Trfase"/>
</dbReference>
<comment type="pathway">
    <text evidence="6">Amino-acid biosynthesis; glycine biosynthesis; glycine from L-serine: step 1/1.</text>
</comment>
<dbReference type="NCBIfam" id="NF000586">
    <property type="entry name" value="PRK00011.1"/>
    <property type="match status" value="1"/>
</dbReference>
<evidence type="ECO:0000256" key="6">
    <source>
        <dbReference type="HAMAP-Rule" id="MF_00051"/>
    </source>
</evidence>
<dbReference type="EC" id="2.1.2.1" evidence="6"/>
<keyword evidence="6" id="KW-0963">Cytoplasm</keyword>
<comment type="cofactor">
    <cofactor evidence="1 6">
        <name>pyridoxal 5'-phosphate</name>
        <dbReference type="ChEBI" id="CHEBI:597326"/>
    </cofactor>
</comment>